<keyword evidence="1" id="KW-0472">Membrane</keyword>
<dbReference type="Proteomes" id="UP001317001">
    <property type="component" value="Chromosome"/>
</dbReference>
<keyword evidence="3" id="KW-1185">Reference proteome</keyword>
<protein>
    <submittedName>
        <fullName evidence="2">Uncharacterized protein</fullName>
    </submittedName>
</protein>
<proteinExistence type="predicted"/>
<feature type="transmembrane region" description="Helical" evidence="1">
    <location>
        <begin position="116"/>
        <end position="134"/>
    </location>
</feature>
<reference evidence="2 3" key="1">
    <citation type="submission" date="2022-08" db="EMBL/GenBank/DDBJ databases">
        <title>Myroides zhujiangensis sp. nov., a novel bacterium isolated from sediment in the Pearl River Estuary.</title>
        <authorList>
            <person name="Cui L."/>
        </authorList>
    </citation>
    <scope>NUCLEOTIDE SEQUENCE [LARGE SCALE GENOMIC DNA]</scope>
    <source>
        <strain evidence="2 3">SCSIO 72103</strain>
    </source>
</reference>
<name>A0ABY5NUA8_9FLAO</name>
<keyword evidence="1" id="KW-1133">Transmembrane helix</keyword>
<sequence>MKLSVEQIHFIETALIVKCNFKDFDDVRMELTDHIASEIEVEIENNRLLFDTAFVKVMTRWNPMILPKSWSRYENVPYMVCKLWKSLDWKYNFSAIPFTLILTVGIMFLQRKEVEVGFLIYFIEFIGVLSCLFLNFKARKNKFKTTLSIYATDRLFTYSLLLILFISIAIGLNVYDGDTKSQPLLWVIIHTTVILSLRSILMYKNVKIENQLLKVM</sequence>
<evidence type="ECO:0000313" key="3">
    <source>
        <dbReference type="Proteomes" id="UP001317001"/>
    </source>
</evidence>
<dbReference type="EMBL" id="CP102382">
    <property type="protein sequence ID" value="UUV22177.1"/>
    <property type="molecule type" value="Genomic_DNA"/>
</dbReference>
<feature type="transmembrane region" description="Helical" evidence="1">
    <location>
        <begin position="184"/>
        <end position="203"/>
    </location>
</feature>
<keyword evidence="1" id="KW-0812">Transmembrane</keyword>
<feature type="transmembrane region" description="Helical" evidence="1">
    <location>
        <begin position="91"/>
        <end position="110"/>
    </location>
</feature>
<dbReference type="RefSeq" id="WP_257500094.1">
    <property type="nucleotide sequence ID" value="NZ_CP102382.1"/>
</dbReference>
<evidence type="ECO:0000256" key="1">
    <source>
        <dbReference type="SAM" id="Phobius"/>
    </source>
</evidence>
<evidence type="ECO:0000313" key="2">
    <source>
        <dbReference type="EMBL" id="UUV22177.1"/>
    </source>
</evidence>
<gene>
    <name evidence="2" type="ORF">NPX36_03835</name>
</gene>
<feature type="transmembrane region" description="Helical" evidence="1">
    <location>
        <begin position="155"/>
        <end position="172"/>
    </location>
</feature>
<organism evidence="2 3">
    <name type="scientific">Paenimyroides aestuarii</name>
    <dbReference type="NCBI Taxonomy" id="2968490"/>
    <lineage>
        <taxon>Bacteria</taxon>
        <taxon>Pseudomonadati</taxon>
        <taxon>Bacteroidota</taxon>
        <taxon>Flavobacteriia</taxon>
        <taxon>Flavobacteriales</taxon>
        <taxon>Flavobacteriaceae</taxon>
        <taxon>Paenimyroides</taxon>
    </lineage>
</organism>
<accession>A0ABY5NUA8</accession>